<comment type="caution">
    <text evidence="2">The sequence shown here is derived from an EMBL/GenBank/DDBJ whole genome shotgun (WGS) entry which is preliminary data.</text>
</comment>
<name>A0A8T2TNZ2_CERRI</name>
<proteinExistence type="predicted"/>
<protein>
    <submittedName>
        <fullName evidence="2">Uncharacterized protein</fullName>
    </submittedName>
</protein>
<sequence>MGVVQGNAIQVRLISAEDLSFKLDHRHARYYAEAWLAGPYQRADALIAASEQPQFGSVRADTLIDSDGNISSLDLQWANHPSFILDLPLPPSFSATSSSSSSGSFIVIRLFCEDRRSSSCRSRQTMIGTAVIPLVAIVCSFPSWHVVSFSVKNSSHRSVGVLNMAVRLPFYTSSECDDDFLSRR</sequence>
<evidence type="ECO:0000313" key="2">
    <source>
        <dbReference type="EMBL" id="KAH7423134.1"/>
    </source>
</evidence>
<reference evidence="2" key="1">
    <citation type="submission" date="2021-08" db="EMBL/GenBank/DDBJ databases">
        <title>WGS assembly of Ceratopteris richardii.</title>
        <authorList>
            <person name="Marchant D.B."/>
            <person name="Chen G."/>
            <person name="Jenkins J."/>
            <person name="Shu S."/>
            <person name="Leebens-Mack J."/>
            <person name="Grimwood J."/>
            <person name="Schmutz J."/>
            <person name="Soltis P."/>
            <person name="Soltis D."/>
            <person name="Chen Z.-H."/>
        </authorList>
    </citation>
    <scope>NUCLEOTIDE SEQUENCE</scope>
    <source>
        <strain evidence="2">Whitten #5841</strain>
        <tissue evidence="2">Leaf</tissue>
    </source>
</reference>
<evidence type="ECO:0000313" key="3">
    <source>
        <dbReference type="Proteomes" id="UP000825935"/>
    </source>
</evidence>
<gene>
    <name evidence="2" type="ORF">KP509_12G040900</name>
</gene>
<keyword evidence="3" id="KW-1185">Reference proteome</keyword>
<keyword evidence="1" id="KW-1133">Transmembrane helix</keyword>
<dbReference type="AlphaFoldDB" id="A0A8T2TNZ2"/>
<keyword evidence="1" id="KW-0812">Transmembrane</keyword>
<accession>A0A8T2TNZ2</accession>
<keyword evidence="1" id="KW-0472">Membrane</keyword>
<evidence type="ECO:0000256" key="1">
    <source>
        <dbReference type="SAM" id="Phobius"/>
    </source>
</evidence>
<feature type="transmembrane region" description="Helical" evidence="1">
    <location>
        <begin position="125"/>
        <end position="147"/>
    </location>
</feature>
<dbReference type="Proteomes" id="UP000825935">
    <property type="component" value="Chromosome 12"/>
</dbReference>
<organism evidence="2 3">
    <name type="scientific">Ceratopteris richardii</name>
    <name type="common">Triangle waterfern</name>
    <dbReference type="NCBI Taxonomy" id="49495"/>
    <lineage>
        <taxon>Eukaryota</taxon>
        <taxon>Viridiplantae</taxon>
        <taxon>Streptophyta</taxon>
        <taxon>Embryophyta</taxon>
        <taxon>Tracheophyta</taxon>
        <taxon>Polypodiopsida</taxon>
        <taxon>Polypodiidae</taxon>
        <taxon>Polypodiales</taxon>
        <taxon>Pteridineae</taxon>
        <taxon>Pteridaceae</taxon>
        <taxon>Parkerioideae</taxon>
        <taxon>Ceratopteris</taxon>
    </lineage>
</organism>
<dbReference type="EMBL" id="CM035417">
    <property type="protein sequence ID" value="KAH7423134.1"/>
    <property type="molecule type" value="Genomic_DNA"/>
</dbReference>